<dbReference type="AlphaFoldDB" id="A0A178UL67"/>
<dbReference type="Proteomes" id="UP000078284">
    <property type="component" value="Chromosome 5"/>
</dbReference>
<sequence>MWPLCFLLNKLLRVEERNHQGRLEGHGDSTYPKYCLFDDPLVSDGKYRDAGLPSSSHMEVPHVHQLASWDCGLACVLMVLRASGIASCTLEDLAEICSTNSIWTVDLAYLLQKFCVEFSYYTITFGANPNYSIEEFYKEQLPEDLVRVDLLFRKAHESGIIIQVKLFGQHTPLSVGALFQDFLRKATCHQIFPCVIHYLYRNQIQSTSSFLQCRSVSIHEISCLLLSGNYIAIALVDQDKLRKSWLEEVLVSGLHSSNSCYTGHYIVICGYDAVRDEFEIRDPASSKIHERISSKCLENARKSFGTDEDLLLINLENMRNQNGY</sequence>
<comment type="caution">
    <text evidence="1">The sequence shown here is derived from an EMBL/GenBank/DDBJ whole genome shotgun (WGS) entry which is preliminary data.</text>
</comment>
<dbReference type="InterPro" id="IPR018616">
    <property type="entry name" value="GUCD1"/>
</dbReference>
<accession>A0A178UL67</accession>
<dbReference type="PANTHER" id="PTHR31400:SF1">
    <property type="entry name" value="PROTEIN GUCD1"/>
    <property type="match status" value="1"/>
</dbReference>
<gene>
    <name evidence="1" type="ordered locus">AXX17_At5g05430</name>
</gene>
<dbReference type="EMBL" id="LUHQ01000005">
    <property type="protein sequence ID" value="OAO94509.1"/>
    <property type="molecule type" value="Genomic_DNA"/>
</dbReference>
<organism evidence="1 2">
    <name type="scientific">Arabidopsis thaliana</name>
    <name type="common">Mouse-ear cress</name>
    <dbReference type="NCBI Taxonomy" id="3702"/>
    <lineage>
        <taxon>Eukaryota</taxon>
        <taxon>Viridiplantae</taxon>
        <taxon>Streptophyta</taxon>
        <taxon>Embryophyta</taxon>
        <taxon>Tracheophyta</taxon>
        <taxon>Spermatophyta</taxon>
        <taxon>Magnoliopsida</taxon>
        <taxon>eudicotyledons</taxon>
        <taxon>Gunneridae</taxon>
        <taxon>Pentapetalae</taxon>
        <taxon>rosids</taxon>
        <taxon>malvids</taxon>
        <taxon>Brassicales</taxon>
        <taxon>Brassicaceae</taxon>
        <taxon>Camelineae</taxon>
        <taxon>Arabidopsis</taxon>
    </lineage>
</organism>
<dbReference type="ExpressionAtlas" id="A0A178UL67">
    <property type="expression patterns" value="baseline and differential"/>
</dbReference>
<evidence type="ECO:0000313" key="1">
    <source>
        <dbReference type="EMBL" id="OAO94509.1"/>
    </source>
</evidence>
<protein>
    <submittedName>
        <fullName evidence="1">GC1</fullName>
    </submittedName>
</protein>
<dbReference type="Pfam" id="PF09778">
    <property type="entry name" value="Guanylate_cyc_2"/>
    <property type="match status" value="2"/>
</dbReference>
<dbReference type="PANTHER" id="PTHR31400">
    <property type="entry name" value="GUANYLYL CYCLASE DOMAIN CONTAINING PROTEIN 1 GUCD1"/>
    <property type="match status" value="1"/>
</dbReference>
<proteinExistence type="predicted"/>
<evidence type="ECO:0000313" key="2">
    <source>
        <dbReference type="Proteomes" id="UP000078284"/>
    </source>
</evidence>
<name>A0A178UL67_ARATH</name>
<reference evidence="2" key="1">
    <citation type="journal article" date="2016" name="Proc. Natl. Acad. Sci. U.S.A.">
        <title>Chromosome-level assembly of Arabidopsis thaliana Ler reveals the extent of translocation and inversion polymorphisms.</title>
        <authorList>
            <person name="Zapata L."/>
            <person name="Ding J."/>
            <person name="Willing E.M."/>
            <person name="Hartwig B."/>
            <person name="Bezdan D."/>
            <person name="Jiao W.B."/>
            <person name="Patel V."/>
            <person name="Velikkakam James G."/>
            <person name="Koornneef M."/>
            <person name="Ossowski S."/>
            <person name="Schneeberger K."/>
        </authorList>
    </citation>
    <scope>NUCLEOTIDE SEQUENCE [LARGE SCALE GENOMIC DNA]</scope>
    <source>
        <strain evidence="2">cv. Landsberg erecta</strain>
    </source>
</reference>